<sequence length="600" mass="68062">MPKINKKKNHRNNKTLTHLPQSKGKRKCDLNKRIKLLQSLSKQNSQQQQQQQQQPIVENVDTSAIENEEVNSSSKSHEDMKNTLETNQIIPNNSSTDTPPTSLLESTYLFSSLSDKVSYKTLKGIEEMGFTRMTEIQHKAIRPLLRGADLMGAAKTGSGKTLAFLIPVIELLYKLKFNPRRGTGVIIISPTRELSLQTYGVASELMKNHSQTFGLVMGGANRRIEADKLGRGVNLLIATPGRLLDHLHSTDGFLFHNLKCLVIDEADRIMEIGFEEEMKQIIRILPSENRQTMLFSATQSNDVKNLVTLSLKTSPVYVGVDDNASTSTVEGLQQGYIVVSSEARFLLLFTFLKRNAGKKVMVFFSSCNAVKFYSELLNYIEISVMDIHGKQKQQKRTTTFYEFCQAESATLLCTDVAARGLDIPQVDWIVQFDPPDDPKEYIHRVGRTARGEGGKGNALLFLLPEEVMFLKYLKQAKVPLNEYEFDNSKVYNIQSQLEKLITKNYFLHRSAKDAYRSYLQAYASHSLKSVFKLGNIDLKTVAKAFGFIIPPTVNLKVHSSKSDRPRKRLNQAGYQGNGRKVRRHFVYKDKTKKENKNYMR</sequence>
<evidence type="ECO:0000259" key="11">
    <source>
        <dbReference type="PROSITE" id="PS51192"/>
    </source>
</evidence>
<keyword evidence="3 8" id="KW-0347">Helicase</keyword>
<name>A0AAV7K0F4_9METZ</name>
<dbReference type="SMART" id="SM00487">
    <property type="entry name" value="DEXDc"/>
    <property type="match status" value="1"/>
</dbReference>
<comment type="similarity">
    <text evidence="6">Belongs to the DEAD box helicase family. DDX18/HAS1 subfamily.</text>
</comment>
<dbReference type="FunFam" id="3.40.50.300:FF:000379">
    <property type="entry name" value="RNA helicase"/>
    <property type="match status" value="1"/>
</dbReference>
<protein>
    <recommendedName>
        <fullName evidence="9">ATP-dependent RNA helicase</fullName>
        <ecNumber evidence="9">3.6.4.13</ecNumber>
    </recommendedName>
</protein>
<dbReference type="Pfam" id="PF00271">
    <property type="entry name" value="Helicase_C"/>
    <property type="match status" value="1"/>
</dbReference>
<evidence type="ECO:0000256" key="7">
    <source>
        <dbReference type="ARBA" id="ARBA00047984"/>
    </source>
</evidence>
<dbReference type="AlphaFoldDB" id="A0AAV7K0F4"/>
<feature type="domain" description="Helicase C-terminal" evidence="12">
    <location>
        <begin position="331"/>
        <end position="501"/>
    </location>
</feature>
<evidence type="ECO:0000256" key="8">
    <source>
        <dbReference type="RuleBase" id="RU000492"/>
    </source>
</evidence>
<dbReference type="SMART" id="SM00490">
    <property type="entry name" value="HELICc"/>
    <property type="match status" value="1"/>
</dbReference>
<dbReference type="PANTHER" id="PTHR24031">
    <property type="entry name" value="RNA HELICASE"/>
    <property type="match status" value="1"/>
</dbReference>
<dbReference type="Pfam" id="PF00270">
    <property type="entry name" value="DEAD"/>
    <property type="match status" value="1"/>
</dbReference>
<evidence type="ECO:0000256" key="4">
    <source>
        <dbReference type="ARBA" id="ARBA00022840"/>
    </source>
</evidence>
<dbReference type="SUPFAM" id="SSF52540">
    <property type="entry name" value="P-loop containing nucleoside triphosphate hydrolases"/>
    <property type="match status" value="1"/>
</dbReference>
<dbReference type="GO" id="GO:0003723">
    <property type="term" value="F:RNA binding"/>
    <property type="evidence" value="ECO:0007669"/>
    <property type="project" value="UniProtKB-UniRule"/>
</dbReference>
<accession>A0AAV7K0F4</accession>
<comment type="catalytic activity">
    <reaction evidence="7 9">
        <text>ATP + H2O = ADP + phosphate + H(+)</text>
        <dbReference type="Rhea" id="RHEA:13065"/>
        <dbReference type="ChEBI" id="CHEBI:15377"/>
        <dbReference type="ChEBI" id="CHEBI:15378"/>
        <dbReference type="ChEBI" id="CHEBI:30616"/>
        <dbReference type="ChEBI" id="CHEBI:43474"/>
        <dbReference type="ChEBI" id="CHEBI:456216"/>
        <dbReference type="EC" id="3.6.4.13"/>
    </reaction>
</comment>
<evidence type="ECO:0000256" key="9">
    <source>
        <dbReference type="RuleBase" id="RU365068"/>
    </source>
</evidence>
<dbReference type="PROSITE" id="PS00039">
    <property type="entry name" value="DEAD_ATP_HELICASE"/>
    <property type="match status" value="1"/>
</dbReference>
<dbReference type="Proteomes" id="UP001165289">
    <property type="component" value="Unassembled WGS sequence"/>
</dbReference>
<feature type="region of interest" description="Disordered" evidence="10">
    <location>
        <begin position="1"/>
        <end position="28"/>
    </location>
</feature>
<reference evidence="13 14" key="1">
    <citation type="journal article" date="2023" name="BMC Biol.">
        <title>The compact genome of the sponge Oopsacas minuta (Hexactinellida) is lacking key metazoan core genes.</title>
        <authorList>
            <person name="Santini S."/>
            <person name="Schenkelaars Q."/>
            <person name="Jourda C."/>
            <person name="Duchesne M."/>
            <person name="Belahbib H."/>
            <person name="Rocher C."/>
            <person name="Selva M."/>
            <person name="Riesgo A."/>
            <person name="Vervoort M."/>
            <person name="Leys S.P."/>
            <person name="Kodjabachian L."/>
            <person name="Le Bivic A."/>
            <person name="Borchiellini C."/>
            <person name="Claverie J.M."/>
            <person name="Renard E."/>
        </authorList>
    </citation>
    <scope>NUCLEOTIDE SEQUENCE [LARGE SCALE GENOMIC DNA]</scope>
    <source>
        <strain evidence="13">SPO-2</strain>
    </source>
</reference>
<dbReference type="PROSITE" id="PS51194">
    <property type="entry name" value="HELICASE_CTER"/>
    <property type="match status" value="1"/>
</dbReference>
<dbReference type="InterPro" id="IPR001650">
    <property type="entry name" value="Helicase_C-like"/>
</dbReference>
<evidence type="ECO:0000313" key="13">
    <source>
        <dbReference type="EMBL" id="KAI6653756.1"/>
    </source>
</evidence>
<comment type="domain">
    <text evidence="9">The Q motif is unique to and characteristic of the DEAD box family of RNA helicases and controls ATP binding and hydrolysis.</text>
</comment>
<keyword evidence="4 8" id="KW-0067">ATP-binding</keyword>
<feature type="domain" description="Helicase ATP-binding" evidence="11">
    <location>
        <begin position="141"/>
        <end position="317"/>
    </location>
</feature>
<dbReference type="SMART" id="SM01178">
    <property type="entry name" value="DUF4217"/>
    <property type="match status" value="1"/>
</dbReference>
<dbReference type="Pfam" id="PF13959">
    <property type="entry name" value="CTE_SPB4"/>
    <property type="match status" value="1"/>
</dbReference>
<dbReference type="InterPro" id="IPR014001">
    <property type="entry name" value="Helicase_ATP-bd"/>
</dbReference>
<dbReference type="GO" id="GO:0003724">
    <property type="term" value="F:RNA helicase activity"/>
    <property type="evidence" value="ECO:0007669"/>
    <property type="project" value="UniProtKB-EC"/>
</dbReference>
<dbReference type="EC" id="3.6.4.13" evidence="9"/>
<dbReference type="GO" id="GO:0005524">
    <property type="term" value="F:ATP binding"/>
    <property type="evidence" value="ECO:0007669"/>
    <property type="project" value="UniProtKB-UniRule"/>
</dbReference>
<dbReference type="InterPro" id="IPR011545">
    <property type="entry name" value="DEAD/DEAH_box_helicase_dom"/>
</dbReference>
<evidence type="ECO:0000313" key="14">
    <source>
        <dbReference type="Proteomes" id="UP001165289"/>
    </source>
</evidence>
<dbReference type="PROSITE" id="PS51192">
    <property type="entry name" value="HELICASE_ATP_BIND_1"/>
    <property type="match status" value="1"/>
</dbReference>
<keyword evidence="1 8" id="KW-0547">Nucleotide-binding</keyword>
<evidence type="ECO:0000256" key="2">
    <source>
        <dbReference type="ARBA" id="ARBA00022801"/>
    </source>
</evidence>
<dbReference type="GO" id="GO:0016787">
    <property type="term" value="F:hydrolase activity"/>
    <property type="evidence" value="ECO:0007669"/>
    <property type="project" value="UniProtKB-KW"/>
</dbReference>
<gene>
    <name evidence="13" type="ORF">LOD99_3260</name>
</gene>
<comment type="function">
    <text evidence="9">RNA helicase.</text>
</comment>
<evidence type="ECO:0000256" key="10">
    <source>
        <dbReference type="SAM" id="MobiDB-lite"/>
    </source>
</evidence>
<dbReference type="Gene3D" id="3.40.50.300">
    <property type="entry name" value="P-loop containing nucleotide triphosphate hydrolases"/>
    <property type="match status" value="2"/>
</dbReference>
<evidence type="ECO:0000256" key="6">
    <source>
        <dbReference type="ARBA" id="ARBA00024357"/>
    </source>
</evidence>
<proteinExistence type="inferred from homology"/>
<comment type="caution">
    <text evidence="13">The sequence shown here is derived from an EMBL/GenBank/DDBJ whole genome shotgun (WGS) entry which is preliminary data.</text>
</comment>
<dbReference type="InterPro" id="IPR027417">
    <property type="entry name" value="P-loop_NTPase"/>
</dbReference>
<dbReference type="EMBL" id="JAKMXF010000255">
    <property type="protein sequence ID" value="KAI6653756.1"/>
    <property type="molecule type" value="Genomic_DNA"/>
</dbReference>
<keyword evidence="2 8" id="KW-0378">Hydrolase</keyword>
<organism evidence="13 14">
    <name type="scientific">Oopsacas minuta</name>
    <dbReference type="NCBI Taxonomy" id="111878"/>
    <lineage>
        <taxon>Eukaryota</taxon>
        <taxon>Metazoa</taxon>
        <taxon>Porifera</taxon>
        <taxon>Hexactinellida</taxon>
        <taxon>Hexasterophora</taxon>
        <taxon>Lyssacinosida</taxon>
        <taxon>Leucopsacidae</taxon>
        <taxon>Oopsacas</taxon>
    </lineage>
</organism>
<dbReference type="CDD" id="cd18787">
    <property type="entry name" value="SF2_C_DEAD"/>
    <property type="match status" value="1"/>
</dbReference>
<evidence type="ECO:0000256" key="3">
    <source>
        <dbReference type="ARBA" id="ARBA00022806"/>
    </source>
</evidence>
<dbReference type="CDD" id="cd17942">
    <property type="entry name" value="DEADc_DDX18"/>
    <property type="match status" value="1"/>
</dbReference>
<evidence type="ECO:0000259" key="12">
    <source>
        <dbReference type="PROSITE" id="PS51194"/>
    </source>
</evidence>
<dbReference type="InterPro" id="IPR044773">
    <property type="entry name" value="DDX18/Has1_DEADc"/>
</dbReference>
<dbReference type="InterPro" id="IPR025313">
    <property type="entry name" value="SPB4-like_CTE"/>
</dbReference>
<keyword evidence="5 9" id="KW-0694">RNA-binding</keyword>
<evidence type="ECO:0000256" key="5">
    <source>
        <dbReference type="ARBA" id="ARBA00022884"/>
    </source>
</evidence>
<evidence type="ECO:0000256" key="1">
    <source>
        <dbReference type="ARBA" id="ARBA00022741"/>
    </source>
</evidence>
<dbReference type="InterPro" id="IPR000629">
    <property type="entry name" value="RNA-helicase_DEAD-box_CS"/>
</dbReference>
<feature type="compositionally biased region" description="Basic residues" evidence="10">
    <location>
        <begin position="1"/>
        <end position="13"/>
    </location>
</feature>
<keyword evidence="14" id="KW-1185">Reference proteome</keyword>